<organism evidence="2 3">
    <name type="scientific">Rufibacter hautae</name>
    <dbReference type="NCBI Taxonomy" id="2595005"/>
    <lineage>
        <taxon>Bacteria</taxon>
        <taxon>Pseudomonadati</taxon>
        <taxon>Bacteroidota</taxon>
        <taxon>Cytophagia</taxon>
        <taxon>Cytophagales</taxon>
        <taxon>Hymenobacteraceae</taxon>
        <taxon>Rufibacter</taxon>
    </lineage>
</organism>
<name>A0A5B6TPW4_9BACT</name>
<dbReference type="EMBL" id="VKKY01000002">
    <property type="protein sequence ID" value="KAA3438463.1"/>
    <property type="molecule type" value="Genomic_DNA"/>
</dbReference>
<comment type="caution">
    <text evidence="2">The sequence shown here is derived from an EMBL/GenBank/DDBJ whole genome shotgun (WGS) entry which is preliminary data.</text>
</comment>
<feature type="region of interest" description="Disordered" evidence="1">
    <location>
        <begin position="1"/>
        <end position="26"/>
    </location>
</feature>
<sequence length="308" mass="34022">MLAPINKRMKKAKAQNVKNSGPSANNAPAVKVGEAKVIKFGANDKLPHEIIDALRASGNAKRCWKKLNSFIQADGFADVDEAERQVNPNGEIADTILDWISSDYAALDGFALRVKYDLAGNVGEIYHVPFQTVRKMDDGTYLVNPTYGKKQYKKDQDEIVPAYDPENWDEVIAMADPNVEGSQKGQLFHVYRPATDAPVYPVPDFWTEAGRLDIKSDAQISKSDHKALKKNFRPPFVMFIPGLNATQEDENGKTEVDYATEVVAEMIDPENEGDPVVITADVKEAAPQILPFDNTKALLSIDGKRGTI</sequence>
<feature type="compositionally biased region" description="Polar residues" evidence="1">
    <location>
        <begin position="16"/>
        <end position="26"/>
    </location>
</feature>
<dbReference type="AlphaFoldDB" id="A0A5B6TPW4"/>
<evidence type="ECO:0008006" key="4">
    <source>
        <dbReference type="Google" id="ProtNLM"/>
    </source>
</evidence>
<dbReference type="OrthoDB" id="863187at2"/>
<proteinExistence type="predicted"/>
<evidence type="ECO:0000313" key="2">
    <source>
        <dbReference type="EMBL" id="KAA3438463.1"/>
    </source>
</evidence>
<evidence type="ECO:0000313" key="3">
    <source>
        <dbReference type="Proteomes" id="UP000324133"/>
    </source>
</evidence>
<dbReference type="Proteomes" id="UP000324133">
    <property type="component" value="Unassembled WGS sequence"/>
</dbReference>
<keyword evidence="3" id="KW-1185">Reference proteome</keyword>
<dbReference type="RefSeq" id="WP_149091521.1">
    <property type="nucleotide sequence ID" value="NZ_VKKY01000002.1"/>
</dbReference>
<accession>A0A5B6TPW4</accession>
<evidence type="ECO:0000256" key="1">
    <source>
        <dbReference type="SAM" id="MobiDB-lite"/>
    </source>
</evidence>
<gene>
    <name evidence="2" type="ORF">FOA19_14605</name>
</gene>
<reference evidence="2 3" key="1">
    <citation type="submission" date="2019-07" db="EMBL/GenBank/DDBJ databases">
        <title>Rufibacter sp. nov., isolated from lake sediment.</title>
        <authorList>
            <person name="Qu J.-H."/>
        </authorList>
    </citation>
    <scope>NUCLEOTIDE SEQUENCE [LARGE SCALE GENOMIC DNA]</scope>
    <source>
        <strain evidence="2 3">NBS58-1</strain>
    </source>
</reference>
<protein>
    <recommendedName>
        <fullName evidence="4">Phage portal protein</fullName>
    </recommendedName>
</protein>